<dbReference type="SUPFAM" id="SSF53335">
    <property type="entry name" value="S-adenosyl-L-methionine-dependent methyltransferases"/>
    <property type="match status" value="1"/>
</dbReference>
<dbReference type="InterPro" id="IPR029063">
    <property type="entry name" value="SAM-dependent_MTases_sf"/>
</dbReference>
<sequence>MILETLTQCPVCQSARLNDFLLVKDHTVSQANFRIVSCDSCGFRFTNPRPPAEEIGQYYESSEYISHHDEARDVMSTIYNQVRNYTTQQKIKLLDRTIGKKGSLLDIGSGAGFFLSKAKAAGWQVSGTEPDAQARAIGRGRVGEDIYETIDDPFFANKQFDAITMWHVLEHVHRLNETVNWLHEHLSEKGKVFIAVPNPESEDAQVFKENWAAYDVPRHLYHFSKKAMRQLAEKHGFKVQEILPMWFDAYYVGLLSTRYQAGKTNLPQSIWQGTISNWKGRKSSTGLPNTSSLIYVLEKA</sequence>
<dbReference type="RefSeq" id="WP_189569330.1">
    <property type="nucleotide sequence ID" value="NZ_BMXF01000011.1"/>
</dbReference>
<keyword evidence="2" id="KW-1185">Reference proteome</keyword>
<dbReference type="PANTHER" id="PTHR43861">
    <property type="entry name" value="TRANS-ACONITATE 2-METHYLTRANSFERASE-RELATED"/>
    <property type="match status" value="1"/>
</dbReference>
<evidence type="ECO:0000313" key="1">
    <source>
        <dbReference type="EMBL" id="GHB89159.1"/>
    </source>
</evidence>
<proteinExistence type="predicted"/>
<dbReference type="Pfam" id="PF13489">
    <property type="entry name" value="Methyltransf_23"/>
    <property type="match status" value="1"/>
</dbReference>
<dbReference type="EMBL" id="BMXF01000011">
    <property type="protein sequence ID" value="GHB89159.1"/>
    <property type="molecule type" value="Genomic_DNA"/>
</dbReference>
<gene>
    <name evidence="1" type="ORF">GCM10007390_51570</name>
</gene>
<name>A0A8J3DCH7_9BACT</name>
<reference evidence="1 2" key="1">
    <citation type="journal article" date="2014" name="Int. J. Syst. Evol. Microbiol.">
        <title>Complete genome sequence of Corynebacterium casei LMG S-19264T (=DSM 44701T), isolated from a smear-ripened cheese.</title>
        <authorList>
            <consortium name="US DOE Joint Genome Institute (JGI-PGF)"/>
            <person name="Walter F."/>
            <person name="Albersmeier A."/>
            <person name="Kalinowski J."/>
            <person name="Ruckert C."/>
        </authorList>
    </citation>
    <scope>NUCLEOTIDE SEQUENCE [LARGE SCALE GENOMIC DNA]</scope>
    <source>
        <strain evidence="1 2">KCTC 12866</strain>
    </source>
</reference>
<protein>
    <recommendedName>
        <fullName evidence="3">Methyltransferase</fullName>
    </recommendedName>
</protein>
<organism evidence="1 2">
    <name type="scientific">Persicitalea jodogahamensis</name>
    <dbReference type="NCBI Taxonomy" id="402147"/>
    <lineage>
        <taxon>Bacteria</taxon>
        <taxon>Pseudomonadati</taxon>
        <taxon>Bacteroidota</taxon>
        <taxon>Cytophagia</taxon>
        <taxon>Cytophagales</taxon>
        <taxon>Spirosomataceae</taxon>
        <taxon>Persicitalea</taxon>
    </lineage>
</organism>
<comment type="caution">
    <text evidence="1">The sequence shown here is derived from an EMBL/GenBank/DDBJ whole genome shotgun (WGS) entry which is preliminary data.</text>
</comment>
<evidence type="ECO:0008006" key="3">
    <source>
        <dbReference type="Google" id="ProtNLM"/>
    </source>
</evidence>
<dbReference type="CDD" id="cd02440">
    <property type="entry name" value="AdoMet_MTases"/>
    <property type="match status" value="1"/>
</dbReference>
<evidence type="ECO:0000313" key="2">
    <source>
        <dbReference type="Proteomes" id="UP000598271"/>
    </source>
</evidence>
<dbReference type="PANTHER" id="PTHR43861:SF6">
    <property type="entry name" value="METHYLTRANSFERASE TYPE 11"/>
    <property type="match status" value="1"/>
</dbReference>
<accession>A0A8J3DCH7</accession>
<dbReference type="Gene3D" id="3.40.50.150">
    <property type="entry name" value="Vaccinia Virus protein VP39"/>
    <property type="match status" value="1"/>
</dbReference>
<dbReference type="Proteomes" id="UP000598271">
    <property type="component" value="Unassembled WGS sequence"/>
</dbReference>
<dbReference type="AlphaFoldDB" id="A0A8J3DCH7"/>